<evidence type="ECO:0000313" key="2">
    <source>
        <dbReference type="EMBL" id="KAL3759068.1"/>
    </source>
</evidence>
<feature type="region of interest" description="Disordered" evidence="1">
    <location>
        <begin position="203"/>
        <end position="244"/>
    </location>
</feature>
<dbReference type="AlphaFoldDB" id="A0ABD3M844"/>
<feature type="compositionally biased region" description="Gly residues" evidence="1">
    <location>
        <begin position="87"/>
        <end position="99"/>
    </location>
</feature>
<evidence type="ECO:0000256" key="1">
    <source>
        <dbReference type="SAM" id="MobiDB-lite"/>
    </source>
</evidence>
<reference evidence="2 3" key="1">
    <citation type="submission" date="2024-10" db="EMBL/GenBank/DDBJ databases">
        <title>Updated reference genomes for cyclostephanoid diatoms.</title>
        <authorList>
            <person name="Roberts W.R."/>
            <person name="Alverson A.J."/>
        </authorList>
    </citation>
    <scope>NUCLEOTIDE SEQUENCE [LARGE SCALE GENOMIC DNA]</scope>
    <source>
        <strain evidence="2 3">AJA232-27</strain>
    </source>
</reference>
<comment type="caution">
    <text evidence="2">The sequence shown here is derived from an EMBL/GenBank/DDBJ whole genome shotgun (WGS) entry which is preliminary data.</text>
</comment>
<organism evidence="2 3">
    <name type="scientific">Discostella pseudostelligera</name>
    <dbReference type="NCBI Taxonomy" id="259834"/>
    <lineage>
        <taxon>Eukaryota</taxon>
        <taxon>Sar</taxon>
        <taxon>Stramenopiles</taxon>
        <taxon>Ochrophyta</taxon>
        <taxon>Bacillariophyta</taxon>
        <taxon>Coscinodiscophyceae</taxon>
        <taxon>Thalassiosirophycidae</taxon>
        <taxon>Stephanodiscales</taxon>
        <taxon>Stephanodiscaceae</taxon>
        <taxon>Discostella</taxon>
    </lineage>
</organism>
<dbReference type="Proteomes" id="UP001530293">
    <property type="component" value="Unassembled WGS sequence"/>
</dbReference>
<name>A0ABD3M844_9STRA</name>
<proteinExistence type="predicted"/>
<evidence type="ECO:0000313" key="3">
    <source>
        <dbReference type="Proteomes" id="UP001530293"/>
    </source>
</evidence>
<accession>A0ABD3M844</accession>
<feature type="compositionally biased region" description="Low complexity" evidence="1">
    <location>
        <begin position="100"/>
        <end position="109"/>
    </location>
</feature>
<feature type="compositionally biased region" description="Gly residues" evidence="1">
    <location>
        <begin position="207"/>
        <end position="220"/>
    </location>
</feature>
<feature type="region of interest" description="Disordered" evidence="1">
    <location>
        <begin position="165"/>
        <end position="188"/>
    </location>
</feature>
<feature type="compositionally biased region" description="Basic and acidic residues" evidence="1">
    <location>
        <begin position="221"/>
        <end position="230"/>
    </location>
</feature>
<dbReference type="EMBL" id="JALLBG020000214">
    <property type="protein sequence ID" value="KAL3759068.1"/>
    <property type="molecule type" value="Genomic_DNA"/>
</dbReference>
<feature type="region of interest" description="Disordered" evidence="1">
    <location>
        <begin position="82"/>
        <end position="111"/>
    </location>
</feature>
<protein>
    <submittedName>
        <fullName evidence="2">Uncharacterized protein</fullName>
    </submittedName>
</protein>
<sequence length="285" mass="31268">MLIVYVDEDAMNEAESDKNYRVEGFPSYYPSGLSPPMHQTVQRRYLSRFEERDTRPCPPPPEDVSIVEDELLRLMMKSSSIAKAGKTKGGPRGGGGGMGETQSSSSSKSKVIEEIEEEIVDYEPWMGEGGGVYTVEDAKLHPEWWLTKAEMREIEAKRLSALEKEKEELELQQQPSAPSSESGGKGLPSIAVDKVIPALEKKAKSLAGGGGSVKAKGGSGESKKKSDKKSEKRSKKEKVVLPPAEEIDDAMAAAITINEGIAEDEDFIDFDDMFDFDNEDITDLL</sequence>
<keyword evidence="3" id="KW-1185">Reference proteome</keyword>
<gene>
    <name evidence="2" type="ORF">ACHAWU_008677</name>
</gene>